<organism evidence="1 2">
    <name type="scientific">Paenibacillus provencensis</name>
    <dbReference type="NCBI Taxonomy" id="441151"/>
    <lineage>
        <taxon>Bacteria</taxon>
        <taxon>Bacillati</taxon>
        <taxon>Bacillota</taxon>
        <taxon>Bacilli</taxon>
        <taxon>Bacillales</taxon>
        <taxon>Paenibacillaceae</taxon>
        <taxon>Paenibacillus</taxon>
    </lineage>
</organism>
<reference evidence="2" key="1">
    <citation type="journal article" date="2019" name="Int. J. Syst. Evol. Microbiol.">
        <title>The Global Catalogue of Microorganisms (GCM) 10K type strain sequencing project: providing services to taxonomists for standard genome sequencing and annotation.</title>
        <authorList>
            <consortium name="The Broad Institute Genomics Platform"/>
            <consortium name="The Broad Institute Genome Sequencing Center for Infectious Disease"/>
            <person name="Wu L."/>
            <person name="Ma J."/>
        </authorList>
    </citation>
    <scope>NUCLEOTIDE SEQUENCE [LARGE SCALE GENOMIC DNA]</scope>
    <source>
        <strain evidence="2">CCUG 53519</strain>
    </source>
</reference>
<name>A0ABW3Q1I2_9BACL</name>
<keyword evidence="2" id="KW-1185">Reference proteome</keyword>
<evidence type="ECO:0000313" key="2">
    <source>
        <dbReference type="Proteomes" id="UP001597169"/>
    </source>
</evidence>
<dbReference type="Proteomes" id="UP001597169">
    <property type="component" value="Unassembled WGS sequence"/>
</dbReference>
<sequence length="52" mass="5822">MDKGEREAFLDGMQEQVNQSGTANFVGEQAGVMLGSILVELELNWKCSKREF</sequence>
<proteinExistence type="predicted"/>
<gene>
    <name evidence="1" type="ORF">ACFQ3J_15600</name>
</gene>
<comment type="caution">
    <text evidence="1">The sequence shown here is derived from an EMBL/GenBank/DDBJ whole genome shotgun (WGS) entry which is preliminary data.</text>
</comment>
<dbReference type="EMBL" id="JBHTKX010000001">
    <property type="protein sequence ID" value="MFD1129596.1"/>
    <property type="molecule type" value="Genomic_DNA"/>
</dbReference>
<protein>
    <submittedName>
        <fullName evidence="1">Uncharacterized protein</fullName>
    </submittedName>
</protein>
<accession>A0ABW3Q1I2</accession>
<dbReference type="RefSeq" id="WP_251582555.1">
    <property type="nucleotide sequence ID" value="NZ_JBHTKX010000001.1"/>
</dbReference>
<evidence type="ECO:0000313" key="1">
    <source>
        <dbReference type="EMBL" id="MFD1129596.1"/>
    </source>
</evidence>